<dbReference type="SUPFAM" id="SSF54106">
    <property type="entry name" value="LysM domain"/>
    <property type="match status" value="1"/>
</dbReference>
<name>A0A1N6PPM0_9FIRM</name>
<dbReference type="InterPro" id="IPR036779">
    <property type="entry name" value="LysM_dom_sf"/>
</dbReference>
<organism evidence="3 4">
    <name type="scientific">Halanaerobium kushneri</name>
    <dbReference type="NCBI Taxonomy" id="56779"/>
    <lineage>
        <taxon>Bacteria</taxon>
        <taxon>Bacillati</taxon>
        <taxon>Bacillota</taxon>
        <taxon>Clostridia</taxon>
        <taxon>Halanaerobiales</taxon>
        <taxon>Halanaerobiaceae</taxon>
        <taxon>Halanaerobium</taxon>
    </lineage>
</organism>
<dbReference type="EMBL" id="FTNC01000001">
    <property type="protein sequence ID" value="SIQ06112.1"/>
    <property type="molecule type" value="Genomic_DNA"/>
</dbReference>
<dbReference type="AlphaFoldDB" id="A0A1N6PPM0"/>
<dbReference type="OrthoDB" id="2679564at2"/>
<dbReference type="RefSeq" id="WP_076543460.1">
    <property type="nucleotide sequence ID" value="NZ_FTNC01000001.1"/>
</dbReference>
<proteinExistence type="predicted"/>
<keyword evidence="1" id="KW-0472">Membrane</keyword>
<keyword evidence="1" id="KW-0812">Transmembrane</keyword>
<dbReference type="STRING" id="56779.SAMN05421834_101160"/>
<dbReference type="CDD" id="cd00118">
    <property type="entry name" value="LysM"/>
    <property type="match status" value="1"/>
</dbReference>
<dbReference type="SMART" id="SM00257">
    <property type="entry name" value="LysM"/>
    <property type="match status" value="1"/>
</dbReference>
<keyword evidence="4" id="KW-1185">Reference proteome</keyword>
<evidence type="ECO:0000259" key="2">
    <source>
        <dbReference type="PROSITE" id="PS51782"/>
    </source>
</evidence>
<keyword evidence="1" id="KW-1133">Transmembrane helix</keyword>
<gene>
    <name evidence="3" type="ORF">SAMN05421834_101160</name>
</gene>
<accession>A0A1N6PPM0</accession>
<protein>
    <submittedName>
        <fullName evidence="3">LysM domain-containing protein</fullName>
    </submittedName>
</protein>
<reference evidence="4" key="1">
    <citation type="submission" date="2017-01" db="EMBL/GenBank/DDBJ databases">
        <authorList>
            <person name="Varghese N."/>
            <person name="Submissions S."/>
        </authorList>
    </citation>
    <scope>NUCLEOTIDE SEQUENCE [LARGE SCALE GENOMIC DNA]</scope>
    <source>
        <strain evidence="4">ATCC 700103</strain>
    </source>
</reference>
<dbReference type="PROSITE" id="PS51782">
    <property type="entry name" value="LYSM"/>
    <property type="match status" value="1"/>
</dbReference>
<evidence type="ECO:0000256" key="1">
    <source>
        <dbReference type="SAM" id="Phobius"/>
    </source>
</evidence>
<feature type="domain" description="LysM" evidence="2">
    <location>
        <begin position="59"/>
        <end position="110"/>
    </location>
</feature>
<sequence length="113" mass="12683">MNGLNSYTLNYQGAKSTNKKKKTVLKSFLTAAVVIFSLSMLLILIFSLIGFGENSSNFTRHEIKPGESLWSIAAHYYETGKVDLRKMIYEIKKINNIDSAIITPGKELIIPLK</sequence>
<dbReference type="Gene3D" id="3.10.350.10">
    <property type="entry name" value="LysM domain"/>
    <property type="match status" value="1"/>
</dbReference>
<evidence type="ECO:0000313" key="4">
    <source>
        <dbReference type="Proteomes" id="UP000185669"/>
    </source>
</evidence>
<feature type="transmembrane region" description="Helical" evidence="1">
    <location>
        <begin position="28"/>
        <end position="51"/>
    </location>
</feature>
<dbReference type="Pfam" id="PF01476">
    <property type="entry name" value="LysM"/>
    <property type="match status" value="1"/>
</dbReference>
<dbReference type="Proteomes" id="UP000185669">
    <property type="component" value="Unassembled WGS sequence"/>
</dbReference>
<dbReference type="InterPro" id="IPR018392">
    <property type="entry name" value="LysM"/>
</dbReference>
<evidence type="ECO:0000313" key="3">
    <source>
        <dbReference type="EMBL" id="SIQ06112.1"/>
    </source>
</evidence>